<dbReference type="InParanoid" id="A0A0H2RFW8"/>
<proteinExistence type="predicted"/>
<evidence type="ECO:0000259" key="1">
    <source>
        <dbReference type="PROSITE" id="PS50097"/>
    </source>
</evidence>
<accession>A0A0H2RFW8</accession>
<dbReference type="AlphaFoldDB" id="A0A0H2RFW8"/>
<dbReference type="Gene3D" id="3.30.710.10">
    <property type="entry name" value="Potassium Channel Kv1.1, Chain A"/>
    <property type="match status" value="1"/>
</dbReference>
<dbReference type="InterPro" id="IPR000210">
    <property type="entry name" value="BTB/POZ_dom"/>
</dbReference>
<keyword evidence="3" id="KW-1185">Reference proteome</keyword>
<dbReference type="Proteomes" id="UP000053477">
    <property type="component" value="Unassembled WGS sequence"/>
</dbReference>
<dbReference type="InterPro" id="IPR011333">
    <property type="entry name" value="SKP1/BTB/POZ_sf"/>
</dbReference>
<dbReference type="PROSITE" id="PS50097">
    <property type="entry name" value="BTB"/>
    <property type="match status" value="1"/>
</dbReference>
<dbReference type="OrthoDB" id="3027208at2759"/>
<feature type="domain" description="BTB" evidence="1">
    <location>
        <begin position="20"/>
        <end position="103"/>
    </location>
</feature>
<organism evidence="2 3">
    <name type="scientific">Schizopora paradoxa</name>
    <dbReference type="NCBI Taxonomy" id="27342"/>
    <lineage>
        <taxon>Eukaryota</taxon>
        <taxon>Fungi</taxon>
        <taxon>Dikarya</taxon>
        <taxon>Basidiomycota</taxon>
        <taxon>Agaricomycotina</taxon>
        <taxon>Agaricomycetes</taxon>
        <taxon>Hymenochaetales</taxon>
        <taxon>Schizoporaceae</taxon>
        <taxon>Schizopora</taxon>
    </lineage>
</organism>
<protein>
    <recommendedName>
        <fullName evidence="1">BTB domain-containing protein</fullName>
    </recommendedName>
</protein>
<evidence type="ECO:0000313" key="3">
    <source>
        <dbReference type="Proteomes" id="UP000053477"/>
    </source>
</evidence>
<sequence length="324" mass="37071">MSIPPSQTPVPHDLLWFPGGDVVLSTDTLLFKVHKDVLSLQSSFFKDTFDFFAVRDAQMANDGSGSAEETYEGIPVMRMVGDEGTDVVHLLRTVYERQYYRRDDPKTPLATMVALFNLNTKYDFKHIRTDVIFQISKEYPTQLDAYDDWCDCGYPIFGEMREYMYAHFTLLKMLFKANVPGLLPVIYYASSCSPYSDIFTMTATLDAECLSTLIKGKEKLILAANSVIGDLPDLVRDVVIKCNEDCQYEVRITKLSYVLDYADLRQMRGDFVMQQCVNGVCGKCSKKIEAEYDKRRADVWEKIPSLFGYESWIKTRQEIAEACT</sequence>
<reference evidence="2 3" key="1">
    <citation type="submission" date="2015-04" db="EMBL/GenBank/DDBJ databases">
        <title>Complete genome sequence of Schizopora paradoxa KUC8140, a cosmopolitan wood degrader in East Asia.</title>
        <authorList>
            <consortium name="DOE Joint Genome Institute"/>
            <person name="Min B."/>
            <person name="Park H."/>
            <person name="Jang Y."/>
            <person name="Kim J.-J."/>
            <person name="Kim K.H."/>
            <person name="Pangilinan J."/>
            <person name="Lipzen A."/>
            <person name="Riley R."/>
            <person name="Grigoriev I.V."/>
            <person name="Spatafora J.W."/>
            <person name="Choi I.-G."/>
        </authorList>
    </citation>
    <scope>NUCLEOTIDE SEQUENCE [LARGE SCALE GENOMIC DNA]</scope>
    <source>
        <strain evidence="2 3">KUC8140</strain>
    </source>
</reference>
<name>A0A0H2RFW8_9AGAM</name>
<gene>
    <name evidence="2" type="ORF">SCHPADRAFT_908662</name>
</gene>
<dbReference type="SUPFAM" id="SSF54695">
    <property type="entry name" value="POZ domain"/>
    <property type="match status" value="1"/>
</dbReference>
<evidence type="ECO:0000313" key="2">
    <source>
        <dbReference type="EMBL" id="KLO08408.1"/>
    </source>
</evidence>
<dbReference type="EMBL" id="KQ086093">
    <property type="protein sequence ID" value="KLO08408.1"/>
    <property type="molecule type" value="Genomic_DNA"/>
</dbReference>